<proteinExistence type="predicted"/>
<organism evidence="4 5">
    <name type="scientific">Limulus polyphemus</name>
    <name type="common">Atlantic horseshoe crab</name>
    <dbReference type="NCBI Taxonomy" id="6850"/>
    <lineage>
        <taxon>Eukaryota</taxon>
        <taxon>Metazoa</taxon>
        <taxon>Ecdysozoa</taxon>
        <taxon>Arthropoda</taxon>
        <taxon>Chelicerata</taxon>
        <taxon>Merostomata</taxon>
        <taxon>Xiphosura</taxon>
        <taxon>Limulidae</taxon>
        <taxon>Limulus</taxon>
    </lineage>
</organism>
<keyword evidence="1" id="KW-0808">Transferase</keyword>
<keyword evidence="2" id="KW-0547">Nucleotide-binding</keyword>
<reference evidence="5" key="1">
    <citation type="submission" date="2025-08" db="UniProtKB">
        <authorList>
            <consortium name="RefSeq"/>
        </authorList>
    </citation>
    <scope>IDENTIFICATION</scope>
    <source>
        <tissue evidence="5">Muscle</tissue>
    </source>
</reference>
<dbReference type="Gene3D" id="3.40.50.300">
    <property type="entry name" value="P-loop containing nucleotide triphosphate hydrolases"/>
    <property type="match status" value="1"/>
</dbReference>
<evidence type="ECO:0000313" key="5">
    <source>
        <dbReference type="RefSeq" id="XP_022244047.1"/>
    </source>
</evidence>
<sequence length="451" mass="52160">MCRWILNMGCVITKRKNKEDYEPRCLPEVSIHTGTNISGKLKYEYDEGLDLDLETGENERQKIKIVFVFGGPGSRKGRVVNDLAQGYGFHVISAEKLILTHLPEKLGEDEEIAETLDSTKELEQLLQRKPGLLTLQWVLEMIDKELRQAQLNGHEYYLIDVVPNLRAMLQVRTFIKDCEQEMEDFEKEWPCLFALNLAVPEKKVVENVASAVAKSPDHLQKRGLSDEKDVMKTKRRYDEYSYSVKDFLKYFNTTDRLVTVDVSCGIADLIWSKVSEFFFSVGFIPKMAINTVIVFAFKEEDLAALDLRKYRMELITANCLIENDDVDIEEIFIAINEQIEKSKVTVESFAVDLQDSRIFEQLLNREGRQILFLDQAENHLHHYIYVGATKTDRSKSLFNLPFKAVCSTENEICLFPEELDIGFCKQVALLYAETKIKIKNRKSFSEENKWL</sequence>
<evidence type="ECO:0000256" key="3">
    <source>
        <dbReference type="ARBA" id="ARBA00022777"/>
    </source>
</evidence>
<dbReference type="InterPro" id="IPR000850">
    <property type="entry name" value="Adenylat/UMP-CMP_kin"/>
</dbReference>
<protein>
    <submittedName>
        <fullName evidence="5">Uncharacterized protein LOC106461397</fullName>
    </submittedName>
</protein>
<evidence type="ECO:0000256" key="1">
    <source>
        <dbReference type="ARBA" id="ARBA00022679"/>
    </source>
</evidence>
<evidence type="ECO:0000256" key="2">
    <source>
        <dbReference type="ARBA" id="ARBA00022741"/>
    </source>
</evidence>
<evidence type="ECO:0000313" key="4">
    <source>
        <dbReference type="Proteomes" id="UP000694941"/>
    </source>
</evidence>
<keyword evidence="3" id="KW-0418">Kinase</keyword>
<dbReference type="SUPFAM" id="SSF52540">
    <property type="entry name" value="P-loop containing nucleoside triphosphate hydrolases"/>
    <property type="match status" value="1"/>
</dbReference>
<keyword evidence="4" id="KW-1185">Reference proteome</keyword>
<dbReference type="RefSeq" id="XP_022244047.1">
    <property type="nucleotide sequence ID" value="XM_022388339.1"/>
</dbReference>
<dbReference type="PANTHER" id="PTHR23359">
    <property type="entry name" value="NUCLEOTIDE KINASE"/>
    <property type="match status" value="1"/>
</dbReference>
<dbReference type="GeneID" id="106461397"/>
<dbReference type="InterPro" id="IPR027417">
    <property type="entry name" value="P-loop_NTPase"/>
</dbReference>
<gene>
    <name evidence="5" type="primary">LOC106461397</name>
</gene>
<dbReference type="Proteomes" id="UP000694941">
    <property type="component" value="Unplaced"/>
</dbReference>
<accession>A0ABM1SK91</accession>
<name>A0ABM1SK91_LIMPO</name>